<feature type="compositionally biased region" description="Basic and acidic residues" evidence="5">
    <location>
        <begin position="966"/>
        <end position="977"/>
    </location>
</feature>
<feature type="region of interest" description="Disordered" evidence="5">
    <location>
        <begin position="247"/>
        <end position="266"/>
    </location>
</feature>
<dbReference type="InterPro" id="IPR001965">
    <property type="entry name" value="Znf_PHD"/>
</dbReference>
<dbReference type="InterPro" id="IPR019787">
    <property type="entry name" value="Znf_PHD-finger"/>
</dbReference>
<accession>A0A286UJH8</accession>
<evidence type="ECO:0000259" key="9">
    <source>
        <dbReference type="PROSITE" id="PS51805"/>
    </source>
</evidence>
<dbReference type="STRING" id="2282107.A0A286UJH8"/>
<feature type="region of interest" description="Disordered" evidence="5">
    <location>
        <begin position="482"/>
        <end position="532"/>
    </location>
</feature>
<reference evidence="10 11" key="1">
    <citation type="journal article" date="2017" name="Mol. Ecol.">
        <title>Comparative and population genomic landscape of Phellinus noxius: A hypervariable fungus causing root rot in trees.</title>
        <authorList>
            <person name="Chung C.L."/>
            <person name="Lee T.J."/>
            <person name="Akiba M."/>
            <person name="Lee H.H."/>
            <person name="Kuo T.H."/>
            <person name="Liu D."/>
            <person name="Ke H.M."/>
            <person name="Yokoi T."/>
            <person name="Roa M.B."/>
            <person name="Lu M.J."/>
            <person name="Chang Y.Y."/>
            <person name="Ann P.J."/>
            <person name="Tsai J.N."/>
            <person name="Chen C.Y."/>
            <person name="Tzean S.S."/>
            <person name="Ota Y."/>
            <person name="Hattori T."/>
            <person name="Sahashi N."/>
            <person name="Liou R.F."/>
            <person name="Kikuchi T."/>
            <person name="Tsai I.J."/>
        </authorList>
    </citation>
    <scope>NUCLEOTIDE SEQUENCE [LARGE SCALE GENOMIC DNA]</scope>
    <source>
        <strain evidence="10 11">FFPRI411160</strain>
    </source>
</reference>
<feature type="region of interest" description="Disordered" evidence="5">
    <location>
        <begin position="576"/>
        <end position="622"/>
    </location>
</feature>
<feature type="compositionally biased region" description="Polar residues" evidence="5">
    <location>
        <begin position="999"/>
        <end position="1008"/>
    </location>
</feature>
<dbReference type="Gene3D" id="3.30.40.10">
    <property type="entry name" value="Zinc/RING finger domain, C3HC4 (zinc finger)"/>
    <property type="match status" value="3"/>
</dbReference>
<dbReference type="CDD" id="cd15571">
    <property type="entry name" value="ePHD"/>
    <property type="match status" value="1"/>
</dbReference>
<dbReference type="PANTHER" id="PTHR47672">
    <property type="entry name" value="E3 UBIQUITIN-PROTEIN LIGASE SNT2"/>
    <property type="match status" value="1"/>
</dbReference>
<dbReference type="PROSITE" id="PS50016">
    <property type="entry name" value="ZF_PHD_2"/>
    <property type="match status" value="1"/>
</dbReference>
<dbReference type="PROSITE" id="PS01359">
    <property type="entry name" value="ZF_PHD_1"/>
    <property type="match status" value="1"/>
</dbReference>
<dbReference type="PROSITE" id="PS51038">
    <property type="entry name" value="BAH"/>
    <property type="match status" value="1"/>
</dbReference>
<dbReference type="InterPro" id="IPR001025">
    <property type="entry name" value="BAH_dom"/>
</dbReference>
<dbReference type="InterPro" id="IPR029617">
    <property type="entry name" value="Snt2"/>
</dbReference>
<gene>
    <name evidence="10" type="ORF">PNOK_0470500</name>
</gene>
<dbReference type="Gene3D" id="1.10.10.60">
    <property type="entry name" value="Homeodomain-like"/>
    <property type="match status" value="1"/>
</dbReference>
<dbReference type="SMART" id="SM00439">
    <property type="entry name" value="BAH"/>
    <property type="match status" value="1"/>
</dbReference>
<dbReference type="AlphaFoldDB" id="A0A286UJH8"/>
<keyword evidence="1" id="KW-0479">Metal-binding</keyword>
<dbReference type="SUPFAM" id="SSF57903">
    <property type="entry name" value="FYVE/PHD zinc finger"/>
    <property type="match status" value="2"/>
</dbReference>
<dbReference type="GO" id="GO:0008270">
    <property type="term" value="F:zinc ion binding"/>
    <property type="evidence" value="ECO:0007669"/>
    <property type="project" value="UniProtKB-KW"/>
</dbReference>
<dbReference type="EMBL" id="NBII01000004">
    <property type="protein sequence ID" value="PAV19771.1"/>
    <property type="molecule type" value="Genomic_DNA"/>
</dbReference>
<name>A0A286UJH8_9AGAM</name>
<dbReference type="GO" id="GO:0048189">
    <property type="term" value="C:Lid2 complex"/>
    <property type="evidence" value="ECO:0007669"/>
    <property type="project" value="TreeGrafter"/>
</dbReference>
<keyword evidence="11" id="KW-1185">Reference proteome</keyword>
<feature type="domain" description="PHD-type" evidence="9">
    <location>
        <begin position="706"/>
        <end position="833"/>
    </location>
</feature>
<dbReference type="InterPro" id="IPR009057">
    <property type="entry name" value="Homeodomain-like_sf"/>
</dbReference>
<evidence type="ECO:0000256" key="2">
    <source>
        <dbReference type="ARBA" id="ARBA00022771"/>
    </source>
</evidence>
<evidence type="ECO:0000256" key="3">
    <source>
        <dbReference type="ARBA" id="ARBA00022833"/>
    </source>
</evidence>
<dbReference type="GO" id="GO:0003682">
    <property type="term" value="F:chromatin binding"/>
    <property type="evidence" value="ECO:0007669"/>
    <property type="project" value="InterPro"/>
</dbReference>
<dbReference type="SUPFAM" id="SSF46689">
    <property type="entry name" value="Homeodomain-like"/>
    <property type="match status" value="1"/>
</dbReference>
<dbReference type="InParanoid" id="A0A286UJH8"/>
<dbReference type="InterPro" id="IPR011011">
    <property type="entry name" value="Znf_FYVE_PHD"/>
</dbReference>
<dbReference type="Proteomes" id="UP000217199">
    <property type="component" value="Unassembled WGS sequence"/>
</dbReference>
<dbReference type="SMART" id="SM00249">
    <property type="entry name" value="PHD"/>
    <property type="match status" value="3"/>
</dbReference>
<dbReference type="InterPro" id="IPR017884">
    <property type="entry name" value="SANT_dom"/>
</dbReference>
<dbReference type="SMART" id="SM00717">
    <property type="entry name" value="SANT"/>
    <property type="match status" value="1"/>
</dbReference>
<organism evidence="10 11">
    <name type="scientific">Pyrrhoderma noxium</name>
    <dbReference type="NCBI Taxonomy" id="2282107"/>
    <lineage>
        <taxon>Eukaryota</taxon>
        <taxon>Fungi</taxon>
        <taxon>Dikarya</taxon>
        <taxon>Basidiomycota</taxon>
        <taxon>Agaricomycotina</taxon>
        <taxon>Agaricomycetes</taxon>
        <taxon>Hymenochaetales</taxon>
        <taxon>Hymenochaetaceae</taxon>
        <taxon>Pyrrhoderma</taxon>
    </lineage>
</organism>
<feature type="domain" description="SANT" evidence="8">
    <location>
        <begin position="427"/>
        <end position="475"/>
    </location>
</feature>
<evidence type="ECO:0000256" key="4">
    <source>
        <dbReference type="PROSITE-ProRule" id="PRU00146"/>
    </source>
</evidence>
<comment type="caution">
    <text evidence="10">The sequence shown here is derived from an EMBL/GenBank/DDBJ whole genome shotgun (WGS) entry which is preliminary data.</text>
</comment>
<feature type="domain" description="PHD-type" evidence="6">
    <location>
        <begin position="187"/>
        <end position="239"/>
    </location>
</feature>
<dbReference type="Gene3D" id="2.30.30.490">
    <property type="match status" value="1"/>
</dbReference>
<dbReference type="GO" id="GO:0036205">
    <property type="term" value="P:histone catabolic process"/>
    <property type="evidence" value="ECO:0007669"/>
    <property type="project" value="TreeGrafter"/>
</dbReference>
<dbReference type="InterPro" id="IPR043151">
    <property type="entry name" value="BAH_sf"/>
</dbReference>
<dbReference type="InterPro" id="IPR001005">
    <property type="entry name" value="SANT/Myb"/>
</dbReference>
<dbReference type="InterPro" id="IPR034732">
    <property type="entry name" value="EPHD"/>
</dbReference>
<evidence type="ECO:0000259" key="8">
    <source>
        <dbReference type="PROSITE" id="PS51293"/>
    </source>
</evidence>
<keyword evidence="2 4" id="KW-0863">Zinc-finger</keyword>
<dbReference type="CDD" id="cd15497">
    <property type="entry name" value="PHD1_Snt2p_like"/>
    <property type="match status" value="1"/>
</dbReference>
<sequence>MDIKSSEVQITLKNGEKVKVNDHVYCSPAWSIRDGTPYSVARIMEFLPPEDKTTTRTPRKGKSRETTVYTRARLAWYYRPSDVSDRAVADSRLLLAAIYSEICDISQLRAKCYVIHKDKLANVTEWKRKPDRFYFHRLFDPYIKKEFEVLLSTDVRNLPQHIRDVLISRYEYIVAEKEVVPDLTDVLRLCKICDEWCAHLDTVQCASCKDYYHMLCVVPPVLAKPSRGYGWTCAKCSSYPSGVALTRGGRGRGRPRRDKVGTVSNTGDDEMQVKHYKLWPFRYFGLYTVAEDTLDPDDLIFPRAATRVGPKYQATVPSRPGEPIPSSTSTSTTLSTILGEIPERGGDSTIEVLSIVNEFESSEVAQMEVAMKKCIVREKQKSSVDFLTEFVRRVCDARANRRSISTVSMKSVNRLERWKKHETRYTDREWTDEEVAAFEDGISQYGAELRSVKDEVGTRSMPEVVRFYGHWKNSRLGEENARLREPDAYKKAKVPRSPTSARPSNGISDNDEDDDESIVNVPPSAQGPRNSNFCAACRTRDSRVWWKAPKGLTTSILCDTCGVNWRKYADLNARPTTREETAMSTQATNATNANGNNNASTPAKNREKREGTPLTAPAAKRTKVAAGVASSVSAKSTPPPVLNLSAQYQCVSCYRHDSLGKVLKCKGCGVTLHAGACGSESMKPEDVENWICELCENEKTQEYSLNTSCLLCPREGQGAKNGATPTTSYLMACKPTEGQGWVHALCSVFMPELTYSDAAHLRIVEGISIIPEHRWTTKCSLCNLEGGAVVKCGNCPKEYHISCAWKFGHKFGFEIQPVKSSRRDMTSIVTFKKETGAMNAVICCKDHVSYRRQTYDLCDTNEAGESALQLFSRTYKQAETNQSHSLLRKAQRLDQLLHALGLTQSETSSVSSGVETDGPSTPNGSSAPVKPECVVCSTQFSPFFHKASSEAPGDFMCHRCYFKTEKEKEKGKGREDSMEGSTTPEINGLNGLNGGLNGISGSDTSIKPDQNGIEKTDVVMSVA</sequence>
<evidence type="ECO:0000313" key="10">
    <source>
        <dbReference type="EMBL" id="PAV19771.1"/>
    </source>
</evidence>
<dbReference type="GO" id="GO:0004842">
    <property type="term" value="F:ubiquitin-protein transferase activity"/>
    <property type="evidence" value="ECO:0007669"/>
    <property type="project" value="TreeGrafter"/>
</dbReference>
<feature type="region of interest" description="Disordered" evidence="5">
    <location>
        <begin position="313"/>
        <end position="332"/>
    </location>
</feature>
<evidence type="ECO:0000259" key="6">
    <source>
        <dbReference type="PROSITE" id="PS50016"/>
    </source>
</evidence>
<feature type="compositionally biased region" description="Polar residues" evidence="5">
    <location>
        <begin position="497"/>
        <end position="506"/>
    </location>
</feature>
<keyword evidence="3" id="KW-0862">Zinc</keyword>
<feature type="region of interest" description="Disordered" evidence="5">
    <location>
        <begin position="966"/>
        <end position="1023"/>
    </location>
</feature>
<dbReference type="Pfam" id="PF01426">
    <property type="entry name" value="BAH"/>
    <property type="match status" value="1"/>
</dbReference>
<feature type="compositionally biased region" description="Low complexity" evidence="5">
    <location>
        <begin position="907"/>
        <end position="918"/>
    </location>
</feature>
<dbReference type="OrthoDB" id="336088at2759"/>
<evidence type="ECO:0000313" key="11">
    <source>
        <dbReference type="Proteomes" id="UP000217199"/>
    </source>
</evidence>
<dbReference type="InterPro" id="IPR013083">
    <property type="entry name" value="Znf_RING/FYVE/PHD"/>
</dbReference>
<proteinExistence type="predicted"/>
<evidence type="ECO:0000256" key="1">
    <source>
        <dbReference type="ARBA" id="ARBA00022723"/>
    </source>
</evidence>
<dbReference type="PROSITE" id="PS51293">
    <property type="entry name" value="SANT"/>
    <property type="match status" value="1"/>
</dbReference>
<feature type="region of interest" description="Disordered" evidence="5">
    <location>
        <begin position="907"/>
        <end position="929"/>
    </location>
</feature>
<dbReference type="Pfam" id="PF00628">
    <property type="entry name" value="PHD"/>
    <property type="match status" value="1"/>
</dbReference>
<evidence type="ECO:0000256" key="5">
    <source>
        <dbReference type="SAM" id="MobiDB-lite"/>
    </source>
</evidence>
<feature type="domain" description="BAH" evidence="7">
    <location>
        <begin position="16"/>
        <end position="150"/>
    </location>
</feature>
<dbReference type="PROSITE" id="PS51805">
    <property type="entry name" value="EPHD"/>
    <property type="match status" value="1"/>
</dbReference>
<evidence type="ECO:0000259" key="7">
    <source>
        <dbReference type="PROSITE" id="PS51038"/>
    </source>
</evidence>
<feature type="compositionally biased region" description="Low complexity" evidence="5">
    <location>
        <begin position="582"/>
        <end position="603"/>
    </location>
</feature>
<dbReference type="InterPro" id="IPR019786">
    <property type="entry name" value="Zinc_finger_PHD-type_CS"/>
</dbReference>
<protein>
    <submittedName>
        <fullName evidence="10">Uncharacterized protein</fullName>
    </submittedName>
</protein>
<dbReference type="FunCoup" id="A0A286UJH8">
    <property type="interactions" value="161"/>
</dbReference>
<dbReference type="Pfam" id="PF13832">
    <property type="entry name" value="zf-HC5HC2H_2"/>
    <property type="match status" value="1"/>
</dbReference>
<dbReference type="PANTHER" id="PTHR47672:SF1">
    <property type="entry name" value="E3 UBIQUITIN-PROTEIN LIGASE SNT2"/>
    <property type="match status" value="1"/>
</dbReference>